<evidence type="ECO:0000256" key="5">
    <source>
        <dbReference type="ARBA" id="ARBA00024934"/>
    </source>
</evidence>
<evidence type="ECO:0000256" key="1">
    <source>
        <dbReference type="ARBA" id="ARBA00004117"/>
    </source>
</evidence>
<accession>A0A848H1B8</accession>
<dbReference type="InterPro" id="IPR019776">
    <property type="entry name" value="Flagellar_basal_body_rod_CS"/>
</dbReference>
<dbReference type="PROSITE" id="PS00588">
    <property type="entry name" value="FLAGELLA_BB_ROD"/>
    <property type="match status" value="1"/>
</dbReference>
<comment type="subunit">
    <text evidence="6">The basal body constitutes a major portion of the flagellar organelle and consists of a number of rings mounted on a central rod.</text>
</comment>
<keyword evidence="8" id="KW-0282">Flagellum</keyword>
<gene>
    <name evidence="8" type="ORF">HHL11_04100</name>
</gene>
<comment type="function">
    <text evidence="5 6">Structural component of flagellum, the bacterial motility apparatus. Part of the rod structure of flagellar basal body.</text>
</comment>
<dbReference type="InterPro" id="IPR006300">
    <property type="entry name" value="FlgB"/>
</dbReference>
<evidence type="ECO:0000256" key="4">
    <source>
        <dbReference type="ARBA" id="ARBA00023143"/>
    </source>
</evidence>
<dbReference type="EMBL" id="JABBFX010000001">
    <property type="protein sequence ID" value="NML42920.1"/>
    <property type="molecule type" value="Genomic_DNA"/>
</dbReference>
<organism evidence="8 9">
    <name type="scientific">Ramlibacter agri</name>
    <dbReference type="NCBI Taxonomy" id="2728837"/>
    <lineage>
        <taxon>Bacteria</taxon>
        <taxon>Pseudomonadati</taxon>
        <taxon>Pseudomonadota</taxon>
        <taxon>Betaproteobacteria</taxon>
        <taxon>Burkholderiales</taxon>
        <taxon>Comamonadaceae</taxon>
        <taxon>Ramlibacter</taxon>
    </lineage>
</organism>
<evidence type="ECO:0000256" key="3">
    <source>
        <dbReference type="ARBA" id="ARBA00014376"/>
    </source>
</evidence>
<keyword evidence="8" id="KW-0966">Cell projection</keyword>
<evidence type="ECO:0000259" key="7">
    <source>
        <dbReference type="Pfam" id="PF00460"/>
    </source>
</evidence>
<dbReference type="GO" id="GO:0030694">
    <property type="term" value="C:bacterial-type flagellum basal body, rod"/>
    <property type="evidence" value="ECO:0007669"/>
    <property type="project" value="InterPro"/>
</dbReference>
<dbReference type="Pfam" id="PF00460">
    <property type="entry name" value="Flg_bb_rod"/>
    <property type="match status" value="1"/>
</dbReference>
<keyword evidence="9" id="KW-1185">Reference proteome</keyword>
<sequence>MTPSLEAVTTATLAKALDAAALRHQAVSANVANANTEGWQALRLQFAAQLEDARDTLRERGSVNLQQVQALQPQLEADLDEAGAPVAVQLDAQVTEMARNAVHYQALLQGLSRHFALLSAAAAEGRH</sequence>
<feature type="domain" description="Flagellar basal body rod protein N-terminal" evidence="7">
    <location>
        <begin position="12"/>
        <end position="40"/>
    </location>
</feature>
<reference evidence="8 9" key="1">
    <citation type="submission" date="2020-04" db="EMBL/GenBank/DDBJ databases">
        <title>Ramlibacter sp. G-1-2-2 isolated from soil.</title>
        <authorList>
            <person name="Dahal R.H."/>
        </authorList>
    </citation>
    <scope>NUCLEOTIDE SEQUENCE [LARGE SCALE GENOMIC DNA]</scope>
    <source>
        <strain evidence="8 9">G-1-2-2</strain>
    </source>
</reference>
<dbReference type="Proteomes" id="UP000541185">
    <property type="component" value="Unassembled WGS sequence"/>
</dbReference>
<dbReference type="InterPro" id="IPR001444">
    <property type="entry name" value="Flag_bb_rod_N"/>
</dbReference>
<evidence type="ECO:0000313" key="8">
    <source>
        <dbReference type="EMBL" id="NML42920.1"/>
    </source>
</evidence>
<proteinExistence type="inferred from homology"/>
<keyword evidence="8" id="KW-0969">Cilium</keyword>
<evidence type="ECO:0000256" key="2">
    <source>
        <dbReference type="ARBA" id="ARBA00009677"/>
    </source>
</evidence>
<dbReference type="GO" id="GO:0071973">
    <property type="term" value="P:bacterial-type flagellum-dependent cell motility"/>
    <property type="evidence" value="ECO:0007669"/>
    <property type="project" value="InterPro"/>
</dbReference>
<comment type="similarity">
    <text evidence="2 6">Belongs to the flagella basal body rod proteins family.</text>
</comment>
<keyword evidence="4 6" id="KW-0975">Bacterial flagellum</keyword>
<comment type="caution">
    <text evidence="8">The sequence shown here is derived from an EMBL/GenBank/DDBJ whole genome shotgun (WGS) entry which is preliminary data.</text>
</comment>
<comment type="subcellular location">
    <subcellularLocation>
        <location evidence="1 6">Bacterial flagellum basal body</location>
    </subcellularLocation>
</comment>
<evidence type="ECO:0000313" key="9">
    <source>
        <dbReference type="Proteomes" id="UP000541185"/>
    </source>
</evidence>
<evidence type="ECO:0000256" key="6">
    <source>
        <dbReference type="PIRNR" id="PIRNR002889"/>
    </source>
</evidence>
<dbReference type="AlphaFoldDB" id="A0A848H1B8"/>
<dbReference type="PIRSF" id="PIRSF002889">
    <property type="entry name" value="Rod_FlgB"/>
    <property type="match status" value="1"/>
</dbReference>
<dbReference type="RefSeq" id="WP_169417167.1">
    <property type="nucleotide sequence ID" value="NZ_JABBFX010000001.1"/>
</dbReference>
<name>A0A848H1B8_9BURK</name>
<protein>
    <recommendedName>
        <fullName evidence="3 6">Flagellar basal body rod protein FlgB</fullName>
    </recommendedName>
</protein>